<evidence type="ECO:0000313" key="2">
    <source>
        <dbReference type="Proteomes" id="UP000271098"/>
    </source>
</evidence>
<reference evidence="3" key="1">
    <citation type="submission" date="2016-06" db="UniProtKB">
        <authorList>
            <consortium name="WormBaseParasite"/>
        </authorList>
    </citation>
    <scope>IDENTIFICATION</scope>
</reference>
<accession>A0A183D2I6</accession>
<evidence type="ECO:0000313" key="1">
    <source>
        <dbReference type="EMBL" id="VDK37010.1"/>
    </source>
</evidence>
<dbReference type="Proteomes" id="UP000271098">
    <property type="component" value="Unassembled WGS sequence"/>
</dbReference>
<sequence>MVRNETFQEDELRELFGFTTNVRFSVTFIQLLEVFK</sequence>
<evidence type="ECO:0000313" key="3">
    <source>
        <dbReference type="WBParaSite" id="GPUH_0000293201-mRNA-1"/>
    </source>
</evidence>
<dbReference type="WBParaSite" id="GPUH_0000293201-mRNA-1">
    <property type="protein sequence ID" value="GPUH_0000293201-mRNA-1"/>
    <property type="gene ID" value="GPUH_0000293201"/>
</dbReference>
<reference evidence="1 2" key="2">
    <citation type="submission" date="2018-11" db="EMBL/GenBank/DDBJ databases">
        <authorList>
            <consortium name="Pathogen Informatics"/>
        </authorList>
    </citation>
    <scope>NUCLEOTIDE SEQUENCE [LARGE SCALE GENOMIC DNA]</scope>
</reference>
<keyword evidence="2" id="KW-1185">Reference proteome</keyword>
<gene>
    <name evidence="1" type="ORF">GPUH_LOCUS2927</name>
</gene>
<organism evidence="3">
    <name type="scientific">Gongylonema pulchrum</name>
    <dbReference type="NCBI Taxonomy" id="637853"/>
    <lineage>
        <taxon>Eukaryota</taxon>
        <taxon>Metazoa</taxon>
        <taxon>Ecdysozoa</taxon>
        <taxon>Nematoda</taxon>
        <taxon>Chromadorea</taxon>
        <taxon>Rhabditida</taxon>
        <taxon>Spirurina</taxon>
        <taxon>Spiruromorpha</taxon>
        <taxon>Spiruroidea</taxon>
        <taxon>Gongylonematidae</taxon>
        <taxon>Gongylonema</taxon>
    </lineage>
</organism>
<dbReference type="AlphaFoldDB" id="A0A183D2I6"/>
<name>A0A183D2I6_9BILA</name>
<protein>
    <submittedName>
        <fullName evidence="3">Transposase</fullName>
    </submittedName>
</protein>
<proteinExistence type="predicted"/>
<dbReference type="EMBL" id="UYRT01004682">
    <property type="protein sequence ID" value="VDK37010.1"/>
    <property type="molecule type" value="Genomic_DNA"/>
</dbReference>